<protein>
    <submittedName>
        <fullName evidence="1">Uncharacterized protein</fullName>
    </submittedName>
</protein>
<comment type="caution">
    <text evidence="1">The sequence shown here is derived from an EMBL/GenBank/DDBJ whole genome shotgun (WGS) entry which is preliminary data.</text>
</comment>
<evidence type="ECO:0000313" key="2">
    <source>
        <dbReference type="Proteomes" id="UP000265703"/>
    </source>
</evidence>
<evidence type="ECO:0000313" key="1">
    <source>
        <dbReference type="EMBL" id="RIA82769.1"/>
    </source>
</evidence>
<gene>
    <name evidence="1" type="ORF">C1645_743544</name>
</gene>
<accession>A0A397SD19</accession>
<proteinExistence type="predicted"/>
<name>A0A397SD19_9GLOM</name>
<reference evidence="1 2" key="1">
    <citation type="submission" date="2018-06" db="EMBL/GenBank/DDBJ databases">
        <title>Comparative genomics reveals the genomic features of Rhizophagus irregularis, R. cerebriforme, R. diaphanum and Gigaspora rosea, and their symbiotic lifestyle signature.</title>
        <authorList>
            <person name="Morin E."/>
            <person name="San Clemente H."/>
            <person name="Chen E.C.H."/>
            <person name="De La Providencia I."/>
            <person name="Hainaut M."/>
            <person name="Kuo A."/>
            <person name="Kohler A."/>
            <person name="Murat C."/>
            <person name="Tang N."/>
            <person name="Roy S."/>
            <person name="Loubradou J."/>
            <person name="Henrissat B."/>
            <person name="Grigoriev I.V."/>
            <person name="Corradi N."/>
            <person name="Roux C."/>
            <person name="Martin F.M."/>
        </authorList>
    </citation>
    <scope>NUCLEOTIDE SEQUENCE [LARGE SCALE GENOMIC DNA]</scope>
    <source>
        <strain evidence="1 2">DAOM 227022</strain>
    </source>
</reference>
<dbReference type="EMBL" id="QKYT01000632">
    <property type="protein sequence ID" value="RIA82769.1"/>
    <property type="molecule type" value="Genomic_DNA"/>
</dbReference>
<organism evidence="1 2">
    <name type="scientific">Glomus cerebriforme</name>
    <dbReference type="NCBI Taxonomy" id="658196"/>
    <lineage>
        <taxon>Eukaryota</taxon>
        <taxon>Fungi</taxon>
        <taxon>Fungi incertae sedis</taxon>
        <taxon>Mucoromycota</taxon>
        <taxon>Glomeromycotina</taxon>
        <taxon>Glomeromycetes</taxon>
        <taxon>Glomerales</taxon>
        <taxon>Glomeraceae</taxon>
        <taxon>Glomus</taxon>
    </lineage>
</organism>
<dbReference type="AlphaFoldDB" id="A0A397SD19"/>
<dbReference type="Proteomes" id="UP000265703">
    <property type="component" value="Unassembled WGS sequence"/>
</dbReference>
<sequence>MGLKSSGGFWTCPIAFFNWTVLDCPKPVLDSPKLSKISMSFGLSKTCPKLSKTVQNPYLPKLVIILARINFKSCDLSKTCPLKKGFGFGQVLGRVLDKCPKRQFVQLPNTGLNPTFLYF</sequence>
<keyword evidence="2" id="KW-1185">Reference proteome</keyword>